<gene>
    <name evidence="1" type="ORF">DFH08DRAFT_81990</name>
</gene>
<dbReference type="Proteomes" id="UP001218218">
    <property type="component" value="Unassembled WGS sequence"/>
</dbReference>
<keyword evidence="2" id="KW-1185">Reference proteome</keyword>
<accession>A0AAD7A8X2</accession>
<reference evidence="1" key="1">
    <citation type="submission" date="2023-03" db="EMBL/GenBank/DDBJ databases">
        <title>Massive genome expansion in bonnet fungi (Mycena s.s.) driven by repeated elements and novel gene families across ecological guilds.</title>
        <authorList>
            <consortium name="Lawrence Berkeley National Laboratory"/>
            <person name="Harder C.B."/>
            <person name="Miyauchi S."/>
            <person name="Viragh M."/>
            <person name="Kuo A."/>
            <person name="Thoen E."/>
            <person name="Andreopoulos B."/>
            <person name="Lu D."/>
            <person name="Skrede I."/>
            <person name="Drula E."/>
            <person name="Henrissat B."/>
            <person name="Morin E."/>
            <person name="Kohler A."/>
            <person name="Barry K."/>
            <person name="LaButti K."/>
            <person name="Morin E."/>
            <person name="Salamov A."/>
            <person name="Lipzen A."/>
            <person name="Mereny Z."/>
            <person name="Hegedus B."/>
            <person name="Baldrian P."/>
            <person name="Stursova M."/>
            <person name="Weitz H."/>
            <person name="Taylor A."/>
            <person name="Grigoriev I.V."/>
            <person name="Nagy L.G."/>
            <person name="Martin F."/>
            <person name="Kauserud H."/>
        </authorList>
    </citation>
    <scope>NUCLEOTIDE SEQUENCE</scope>
    <source>
        <strain evidence="1">CBHHK002</strain>
    </source>
</reference>
<name>A0AAD7A8X2_9AGAR</name>
<sequence length="76" mass="8693">MLVWMIRQTALLQRARSWRAPDWSIDPGALESAWIEWAEVETTKRALLFAYASSHHSSQGTHFASWPAEMEMIGCS</sequence>
<organism evidence="1 2">
    <name type="scientific">Mycena albidolilacea</name>
    <dbReference type="NCBI Taxonomy" id="1033008"/>
    <lineage>
        <taxon>Eukaryota</taxon>
        <taxon>Fungi</taxon>
        <taxon>Dikarya</taxon>
        <taxon>Basidiomycota</taxon>
        <taxon>Agaricomycotina</taxon>
        <taxon>Agaricomycetes</taxon>
        <taxon>Agaricomycetidae</taxon>
        <taxon>Agaricales</taxon>
        <taxon>Marasmiineae</taxon>
        <taxon>Mycenaceae</taxon>
        <taxon>Mycena</taxon>
    </lineage>
</organism>
<protein>
    <submittedName>
        <fullName evidence="1">Uncharacterized protein</fullName>
    </submittedName>
</protein>
<dbReference type="EMBL" id="JARIHO010000012">
    <property type="protein sequence ID" value="KAJ7352233.1"/>
    <property type="molecule type" value="Genomic_DNA"/>
</dbReference>
<proteinExistence type="predicted"/>
<evidence type="ECO:0000313" key="1">
    <source>
        <dbReference type="EMBL" id="KAJ7352233.1"/>
    </source>
</evidence>
<comment type="caution">
    <text evidence="1">The sequence shown here is derived from an EMBL/GenBank/DDBJ whole genome shotgun (WGS) entry which is preliminary data.</text>
</comment>
<dbReference type="AlphaFoldDB" id="A0AAD7A8X2"/>
<evidence type="ECO:0000313" key="2">
    <source>
        <dbReference type="Proteomes" id="UP001218218"/>
    </source>
</evidence>